<protein>
    <recommendedName>
        <fullName evidence="3">DDT domain-containing protein</fullName>
    </recommendedName>
</protein>
<reference evidence="4 5" key="1">
    <citation type="submission" date="2019-01" db="EMBL/GenBank/DDBJ databases">
        <title>Sequencing of cultivated peanut Arachis hypogaea provides insights into genome evolution and oil improvement.</title>
        <authorList>
            <person name="Chen X."/>
        </authorList>
    </citation>
    <scope>NUCLEOTIDE SEQUENCE [LARGE SCALE GENOMIC DNA]</scope>
    <source>
        <strain evidence="5">cv. Fuhuasheng</strain>
        <tissue evidence="4">Leaves</tissue>
    </source>
</reference>
<dbReference type="PANTHER" id="PTHR46508:SF5">
    <property type="entry name" value="PHD-FINGER AND DNA BINDING DOMAIN-CONTAINING PROTEIN"/>
    <property type="match status" value="1"/>
</dbReference>
<feature type="domain" description="DDT" evidence="3">
    <location>
        <begin position="130"/>
        <end position="190"/>
    </location>
</feature>
<keyword evidence="2" id="KW-0539">Nucleus</keyword>
<dbReference type="PANTHER" id="PTHR46508">
    <property type="entry name" value="PHD FINGER FAMILY PROTEIN"/>
    <property type="match status" value="1"/>
</dbReference>
<dbReference type="InterPro" id="IPR018501">
    <property type="entry name" value="DDT_dom"/>
</dbReference>
<evidence type="ECO:0000256" key="2">
    <source>
        <dbReference type="ARBA" id="ARBA00023242"/>
    </source>
</evidence>
<evidence type="ECO:0000256" key="1">
    <source>
        <dbReference type="ARBA" id="ARBA00004123"/>
    </source>
</evidence>
<evidence type="ECO:0000313" key="5">
    <source>
        <dbReference type="Proteomes" id="UP000289738"/>
    </source>
</evidence>
<dbReference type="EMBL" id="SDMP01000013">
    <property type="protein sequence ID" value="RYR22520.1"/>
    <property type="molecule type" value="Genomic_DNA"/>
</dbReference>
<proteinExistence type="predicted"/>
<dbReference type="PROSITE" id="PS50827">
    <property type="entry name" value="DDT"/>
    <property type="match status" value="1"/>
</dbReference>
<dbReference type="AlphaFoldDB" id="A0A445A7V2"/>
<accession>A0A445A7V2</accession>
<sequence>MARPSAPFLALHRAPSSRWAILPIWMSSSSSTILGDSGVRRCKETCGNVANGNDIYEANVISGKMGQLQRDMTNLNQRSMEVDDVRSDLNEVFKDSTPKDVPVISGHEESKIFQAKLQLPSSSQDLNSDDVSVLEVFSIYACLRLFNTLLFLSPFKLEDLVVALKSKILSILFDSIHVSILKTLKKHLEYLSNEDIQSASDCLRFGVSRAEVLFVF</sequence>
<evidence type="ECO:0000259" key="3">
    <source>
        <dbReference type="PROSITE" id="PS50827"/>
    </source>
</evidence>
<organism evidence="4 5">
    <name type="scientific">Arachis hypogaea</name>
    <name type="common">Peanut</name>
    <dbReference type="NCBI Taxonomy" id="3818"/>
    <lineage>
        <taxon>Eukaryota</taxon>
        <taxon>Viridiplantae</taxon>
        <taxon>Streptophyta</taxon>
        <taxon>Embryophyta</taxon>
        <taxon>Tracheophyta</taxon>
        <taxon>Spermatophyta</taxon>
        <taxon>Magnoliopsida</taxon>
        <taxon>eudicotyledons</taxon>
        <taxon>Gunneridae</taxon>
        <taxon>Pentapetalae</taxon>
        <taxon>rosids</taxon>
        <taxon>fabids</taxon>
        <taxon>Fabales</taxon>
        <taxon>Fabaceae</taxon>
        <taxon>Papilionoideae</taxon>
        <taxon>50 kb inversion clade</taxon>
        <taxon>dalbergioids sensu lato</taxon>
        <taxon>Dalbergieae</taxon>
        <taxon>Pterocarpus clade</taxon>
        <taxon>Arachis</taxon>
    </lineage>
</organism>
<dbReference type="GO" id="GO:0005634">
    <property type="term" value="C:nucleus"/>
    <property type="evidence" value="ECO:0007669"/>
    <property type="project" value="UniProtKB-SubCell"/>
</dbReference>
<dbReference type="Pfam" id="PF02791">
    <property type="entry name" value="DDT"/>
    <property type="match status" value="1"/>
</dbReference>
<evidence type="ECO:0000313" key="4">
    <source>
        <dbReference type="EMBL" id="RYR22520.1"/>
    </source>
</evidence>
<name>A0A445A7V2_ARAHY</name>
<keyword evidence="5" id="KW-1185">Reference proteome</keyword>
<dbReference type="STRING" id="3818.A0A445A7V2"/>
<comment type="caution">
    <text evidence="4">The sequence shown here is derived from an EMBL/GenBank/DDBJ whole genome shotgun (WGS) entry which is preliminary data.</text>
</comment>
<gene>
    <name evidence="4" type="ORF">Ahy_B03g067831</name>
</gene>
<comment type="subcellular location">
    <subcellularLocation>
        <location evidence="1">Nucleus</location>
    </subcellularLocation>
</comment>
<dbReference type="Proteomes" id="UP000289738">
    <property type="component" value="Chromosome B03"/>
</dbReference>